<reference evidence="1 2" key="1">
    <citation type="submission" date="2019-09" db="EMBL/GenBank/DDBJ databases">
        <authorList>
            <person name="Ou C."/>
        </authorList>
    </citation>
    <scope>NUCLEOTIDE SEQUENCE [LARGE SCALE GENOMIC DNA]</scope>
    <source>
        <strain evidence="1">S2</strain>
        <tissue evidence="1">Leaf</tissue>
    </source>
</reference>
<proteinExistence type="predicted"/>
<accession>A0A5N5G491</accession>
<protein>
    <submittedName>
        <fullName evidence="1">Exocyst complex component EXO70B1-like</fullName>
    </submittedName>
</protein>
<evidence type="ECO:0000313" key="2">
    <source>
        <dbReference type="Proteomes" id="UP000327157"/>
    </source>
</evidence>
<dbReference type="EMBL" id="SMOL01000559">
    <property type="protein sequence ID" value="KAB2605384.1"/>
    <property type="molecule type" value="Genomic_DNA"/>
</dbReference>
<dbReference type="Proteomes" id="UP000327157">
    <property type="component" value="Chromosome 11"/>
</dbReference>
<dbReference type="AlphaFoldDB" id="A0A5N5G491"/>
<evidence type="ECO:0000313" key="1">
    <source>
        <dbReference type="EMBL" id="KAB2605384.1"/>
    </source>
</evidence>
<gene>
    <name evidence="1" type="ORF">D8674_005101</name>
</gene>
<comment type="caution">
    <text evidence="1">The sequence shown here is derived from an EMBL/GenBank/DDBJ whole genome shotgun (WGS) entry which is preliminary data.</text>
</comment>
<sequence>MLKFNFCTLTSTKLPSRKFPTTDVRPLLLEPYHHHPLHDLVEVVDGSRRNSFNQDVIVVEIWCSSPLPMTSSS</sequence>
<keyword evidence="2" id="KW-1185">Reference proteome</keyword>
<reference evidence="2" key="2">
    <citation type="submission" date="2019-10" db="EMBL/GenBank/DDBJ databases">
        <title>A de novo genome assembly of a pear dwarfing rootstock.</title>
        <authorList>
            <person name="Wang F."/>
            <person name="Wang J."/>
            <person name="Li S."/>
            <person name="Zhang Y."/>
            <person name="Fang M."/>
            <person name="Ma L."/>
            <person name="Zhao Y."/>
            <person name="Jiang S."/>
        </authorList>
    </citation>
    <scope>NUCLEOTIDE SEQUENCE [LARGE SCALE GENOMIC DNA]</scope>
</reference>
<name>A0A5N5G491_9ROSA</name>
<organism evidence="1 2">
    <name type="scientific">Pyrus ussuriensis x Pyrus communis</name>
    <dbReference type="NCBI Taxonomy" id="2448454"/>
    <lineage>
        <taxon>Eukaryota</taxon>
        <taxon>Viridiplantae</taxon>
        <taxon>Streptophyta</taxon>
        <taxon>Embryophyta</taxon>
        <taxon>Tracheophyta</taxon>
        <taxon>Spermatophyta</taxon>
        <taxon>Magnoliopsida</taxon>
        <taxon>eudicotyledons</taxon>
        <taxon>Gunneridae</taxon>
        <taxon>Pentapetalae</taxon>
        <taxon>rosids</taxon>
        <taxon>fabids</taxon>
        <taxon>Rosales</taxon>
        <taxon>Rosaceae</taxon>
        <taxon>Amygdaloideae</taxon>
        <taxon>Maleae</taxon>
        <taxon>Pyrus</taxon>
    </lineage>
</organism>
<reference evidence="1 2" key="3">
    <citation type="submission" date="2019-11" db="EMBL/GenBank/DDBJ databases">
        <title>A de novo genome assembly of a pear dwarfing rootstock.</title>
        <authorList>
            <person name="Wang F."/>
            <person name="Wang J."/>
            <person name="Li S."/>
            <person name="Zhang Y."/>
            <person name="Fang M."/>
            <person name="Ma L."/>
            <person name="Zhao Y."/>
            <person name="Jiang S."/>
        </authorList>
    </citation>
    <scope>NUCLEOTIDE SEQUENCE [LARGE SCALE GENOMIC DNA]</scope>
    <source>
        <strain evidence="1">S2</strain>
        <tissue evidence="1">Leaf</tissue>
    </source>
</reference>